<dbReference type="AlphaFoldDB" id="B7S8H3"/>
<dbReference type="EMBL" id="EF710646">
    <property type="protein sequence ID" value="ACE75198.1"/>
    <property type="molecule type" value="Genomic_DNA"/>
</dbReference>
<organism evidence="1">
    <name type="scientific">Glyptapanteles flavicoxis</name>
    <dbReference type="NCBI Taxonomy" id="463051"/>
    <lineage>
        <taxon>Eukaryota</taxon>
        <taxon>Metazoa</taxon>
        <taxon>Ecdysozoa</taxon>
        <taxon>Arthropoda</taxon>
        <taxon>Hexapoda</taxon>
        <taxon>Insecta</taxon>
        <taxon>Pterygota</taxon>
        <taxon>Neoptera</taxon>
        <taxon>Endopterygota</taxon>
        <taxon>Hymenoptera</taxon>
        <taxon>Apocrita</taxon>
        <taxon>Ichneumonoidea</taxon>
        <taxon>Braconidae</taxon>
        <taxon>Microgastrinae</taxon>
        <taxon>Glyptapanteles</taxon>
    </lineage>
</organism>
<reference evidence="1" key="1">
    <citation type="submission" date="2007-06" db="EMBL/GenBank/DDBJ databases">
        <title>Bracovirus Evolution: Comparative Genomics of Multiple Viral and Proviral Genomes.</title>
        <authorList>
            <person name="Desjardins C.A."/>
            <person name="Gundersen-Rindal D.E."/>
            <person name="Hostetler J.B."/>
            <person name="Tallon L.J."/>
            <person name="Utterback T.R."/>
            <person name="Fuester R.W."/>
            <person name="Schatz M.C."/>
            <person name="Pedroni M.J."/>
            <person name="Fadrosh D.W."/>
            <person name="Haas B.J."/>
            <person name="Toms B.S."/>
            <person name="Chen D."/>
            <person name="Nene V."/>
        </authorList>
    </citation>
    <scope>NUCLEOTIDE SEQUENCE</scope>
</reference>
<gene>
    <name evidence="1" type="ORF">GFP_L4_0160</name>
</gene>
<protein>
    <submittedName>
        <fullName evidence="1">Uncharacterized protein</fullName>
    </submittedName>
</protein>
<sequence>MVNYFVYAKDFSASTYRDEYYYSNGLKTLAEFKKNVEEIKEELLNAGEPPTESRIVYLHWNDYCYEVDEEEIVRSYVELQSEWSNREPKSIIRFLKNEYIVDANDKIKLLYIITDGAISDESAEKCIELNEDMHYETVVFHAFNKETDKIDLSVAASFFKSRCIVYRNYELCDMTDISKEFEYDKINGDNFAAEKDQLISYIKYKFINKFKRGVVAGQETENLKNLRDRLAKELSLKTPKCPFFDSNLEPKKRRLAMLTFNPDRFAKLFLAVYEMKEDAENSVGTLIRYLIDYEKSYSFDALKFDTDDD</sequence>
<evidence type="ECO:0000313" key="1">
    <source>
        <dbReference type="EMBL" id="ACE75198.1"/>
    </source>
</evidence>
<name>B7S8H3_9HYME</name>
<accession>B7S8H3</accession>
<proteinExistence type="predicted"/>